<evidence type="ECO:0000313" key="1">
    <source>
        <dbReference type="EMBL" id="MFC5579553.1"/>
    </source>
</evidence>
<dbReference type="Pfam" id="PF04393">
    <property type="entry name" value="DUF535"/>
    <property type="match status" value="1"/>
</dbReference>
<sequence>MPHALEGGPWAVVGKFRALVTKSLALLCGPDRFHALADFLRSLRDRSDWRGSPASRGKMAAKYIVRALCMPRQHGRYLALMYGQPHLCAYQRRDPRVLERHFHRYIHLRWDRRLRLRSIRQHYQFAIARLPGALLQRIYTDGNATLGRLILKDGTQLELCLRPPIFMGCEGELCIQLSDLDNHPVYRLILSVIDDRPTIAIGCIQGPDGPNGKNRVRDLTRNMHGMRPKQLMLSLAYAFARHLGIERILAVSNAAHPLRRARDEFQADYDAFWVEQKGREEEDGWFLLPEMLSRKSEAEVSSHHRSAFRRRETLRIEAERLIVDALGTSPSKPNTALAKEELESVEPFQHAGLGTSWIR</sequence>
<dbReference type="PANTHER" id="PTHR38785">
    <property type="entry name" value="HOMOLOG OF VIRK"/>
    <property type="match status" value="1"/>
</dbReference>
<gene>
    <name evidence="1" type="ORF">ACFPPB_00280</name>
</gene>
<comment type="caution">
    <text evidence="1">The sequence shown here is derived from an EMBL/GenBank/DDBJ whole genome shotgun (WGS) entry which is preliminary data.</text>
</comment>
<name>A0ABW0SSG4_9GAMM</name>
<dbReference type="RefSeq" id="WP_377323236.1">
    <property type="nucleotide sequence ID" value="NZ_JBHSNG010000001.1"/>
</dbReference>
<dbReference type="EMBL" id="JBHSNG010000001">
    <property type="protein sequence ID" value="MFC5579553.1"/>
    <property type="molecule type" value="Genomic_DNA"/>
</dbReference>
<keyword evidence="2" id="KW-1185">Reference proteome</keyword>
<evidence type="ECO:0000313" key="2">
    <source>
        <dbReference type="Proteomes" id="UP001596111"/>
    </source>
</evidence>
<dbReference type="PANTHER" id="PTHR38785:SF1">
    <property type="entry name" value="HOMOLOG OF VIRK"/>
    <property type="match status" value="1"/>
</dbReference>
<organism evidence="1 2">
    <name type="scientific">Rhodanobacter terrae</name>
    <dbReference type="NCBI Taxonomy" id="418647"/>
    <lineage>
        <taxon>Bacteria</taxon>
        <taxon>Pseudomonadati</taxon>
        <taxon>Pseudomonadota</taxon>
        <taxon>Gammaproteobacteria</taxon>
        <taxon>Lysobacterales</taxon>
        <taxon>Rhodanobacteraceae</taxon>
        <taxon>Rhodanobacter</taxon>
    </lineage>
</organism>
<proteinExistence type="predicted"/>
<accession>A0ABW0SSG4</accession>
<reference evidence="2" key="1">
    <citation type="journal article" date="2019" name="Int. J. Syst. Evol. Microbiol.">
        <title>The Global Catalogue of Microorganisms (GCM) 10K type strain sequencing project: providing services to taxonomists for standard genome sequencing and annotation.</title>
        <authorList>
            <consortium name="The Broad Institute Genomics Platform"/>
            <consortium name="The Broad Institute Genome Sequencing Center for Infectious Disease"/>
            <person name="Wu L."/>
            <person name="Ma J."/>
        </authorList>
    </citation>
    <scope>NUCLEOTIDE SEQUENCE [LARGE SCALE GENOMIC DNA]</scope>
    <source>
        <strain evidence="2">CGMCC 1.13587</strain>
    </source>
</reference>
<dbReference type="Proteomes" id="UP001596111">
    <property type="component" value="Unassembled WGS sequence"/>
</dbReference>
<dbReference type="InterPro" id="IPR007488">
    <property type="entry name" value="DUF535"/>
</dbReference>
<protein>
    <submittedName>
        <fullName evidence="1">VirK/YbjX family protein</fullName>
    </submittedName>
</protein>